<dbReference type="AlphaFoldDB" id="A0A5C6DCU2"/>
<evidence type="ECO:0000256" key="3">
    <source>
        <dbReference type="ARBA" id="ARBA00024356"/>
    </source>
</evidence>
<dbReference type="PIRSF" id="PIRSF016202">
    <property type="entry name" value="PH1107"/>
    <property type="match status" value="1"/>
</dbReference>
<dbReference type="Proteomes" id="UP000319143">
    <property type="component" value="Unassembled WGS sequence"/>
</dbReference>
<accession>A0A5C6DCU2</accession>
<dbReference type="SUPFAM" id="SSF75005">
    <property type="entry name" value="Arabinanase/levansucrase/invertase"/>
    <property type="match status" value="1"/>
</dbReference>
<dbReference type="GO" id="GO:0016757">
    <property type="term" value="F:glycosyltransferase activity"/>
    <property type="evidence" value="ECO:0007669"/>
    <property type="project" value="UniProtKB-KW"/>
</dbReference>
<dbReference type="EC" id="2.4.1.-" evidence="4"/>
<protein>
    <submittedName>
        <fullName evidence="4">Beta-1,4-mannooligosaccharide phosphorylase</fullName>
        <ecNumber evidence="4">2.4.1.-</ecNumber>
    </submittedName>
</protein>
<dbReference type="CDD" id="cd18614">
    <property type="entry name" value="GH130"/>
    <property type="match status" value="1"/>
</dbReference>
<evidence type="ECO:0000256" key="1">
    <source>
        <dbReference type="ARBA" id="ARBA00022676"/>
    </source>
</evidence>
<evidence type="ECO:0000256" key="2">
    <source>
        <dbReference type="ARBA" id="ARBA00022679"/>
    </source>
</evidence>
<sequence length="353" mass="40161">MERQPPPVTRCTENPIVVPGKYPWRMATVFNPAVHYEDGIFTMFERTAGQLRPFICYIGMLQSVDGVHFDHVSDEPIFTPEMAGSRLGSVQDPRIAKIEGVYYMTYAYRPFAWNSHPTGVGVPESFEPQCKGHTGNPADNMTRTGILRSENLRDWKHHSWATPKELDDRDVILFPEKIRGRFAAFRRPLQFVGDGYGTDRPTAWISYSDDLHDWSSPELIDIPRHDWESSRMGMSTPPIKTEQGWLAFHHGVEVEDPTTRRVVYRLGAMMLDLENPAKVIRRPKRFLMQPETYYEKVGLYIPNVVFPTAAIAIDDSLHLYYGVCDTAIALATVSLSETIEWVMSADPPEPAGI</sequence>
<dbReference type="Gene3D" id="2.115.10.20">
    <property type="entry name" value="Glycosyl hydrolase domain, family 43"/>
    <property type="match status" value="1"/>
</dbReference>
<dbReference type="PANTHER" id="PTHR34106">
    <property type="entry name" value="GLYCOSIDASE"/>
    <property type="match status" value="1"/>
</dbReference>
<keyword evidence="5" id="KW-1185">Reference proteome</keyword>
<dbReference type="OrthoDB" id="9759709at2"/>
<dbReference type="Pfam" id="PF04041">
    <property type="entry name" value="Glyco_hydro_130"/>
    <property type="match status" value="2"/>
</dbReference>
<dbReference type="PANTHER" id="PTHR34106:SF5">
    <property type="entry name" value="GLYCOSIDASE"/>
    <property type="match status" value="1"/>
</dbReference>
<dbReference type="InterPro" id="IPR023296">
    <property type="entry name" value="Glyco_hydro_beta-prop_sf"/>
</dbReference>
<dbReference type="RefSeq" id="WP_146528461.1">
    <property type="nucleotide sequence ID" value="NZ_SJPV01000007.1"/>
</dbReference>
<keyword evidence="2 4" id="KW-0808">Transferase</keyword>
<keyword evidence="1 4" id="KW-0328">Glycosyltransferase</keyword>
<name>A0A5C6DCU2_9BACT</name>
<dbReference type="InterPro" id="IPR007184">
    <property type="entry name" value="Mannoside_phosphorylase"/>
</dbReference>
<proteinExistence type="inferred from homology"/>
<organism evidence="4 5">
    <name type="scientific">Novipirellula artificiosorum</name>
    <dbReference type="NCBI Taxonomy" id="2528016"/>
    <lineage>
        <taxon>Bacteria</taxon>
        <taxon>Pseudomonadati</taxon>
        <taxon>Planctomycetota</taxon>
        <taxon>Planctomycetia</taxon>
        <taxon>Pirellulales</taxon>
        <taxon>Pirellulaceae</taxon>
        <taxon>Novipirellula</taxon>
    </lineage>
</organism>
<evidence type="ECO:0000313" key="5">
    <source>
        <dbReference type="Proteomes" id="UP000319143"/>
    </source>
</evidence>
<evidence type="ECO:0000313" key="4">
    <source>
        <dbReference type="EMBL" id="TWU35053.1"/>
    </source>
</evidence>
<comment type="caution">
    <text evidence="4">The sequence shown here is derived from an EMBL/GenBank/DDBJ whole genome shotgun (WGS) entry which is preliminary data.</text>
</comment>
<gene>
    <name evidence="4" type="ORF">Poly41_41970</name>
</gene>
<dbReference type="EMBL" id="SJPV01000007">
    <property type="protein sequence ID" value="TWU35053.1"/>
    <property type="molecule type" value="Genomic_DNA"/>
</dbReference>
<reference evidence="4 5" key="1">
    <citation type="submission" date="2019-02" db="EMBL/GenBank/DDBJ databases">
        <title>Deep-cultivation of Planctomycetes and their phenomic and genomic characterization uncovers novel biology.</title>
        <authorList>
            <person name="Wiegand S."/>
            <person name="Jogler M."/>
            <person name="Boedeker C."/>
            <person name="Pinto D."/>
            <person name="Vollmers J."/>
            <person name="Rivas-Marin E."/>
            <person name="Kohn T."/>
            <person name="Peeters S.H."/>
            <person name="Heuer A."/>
            <person name="Rast P."/>
            <person name="Oberbeckmann S."/>
            <person name="Bunk B."/>
            <person name="Jeske O."/>
            <person name="Meyerdierks A."/>
            <person name="Storesund J.E."/>
            <person name="Kallscheuer N."/>
            <person name="Luecker S."/>
            <person name="Lage O.M."/>
            <person name="Pohl T."/>
            <person name="Merkel B.J."/>
            <person name="Hornburger P."/>
            <person name="Mueller R.-W."/>
            <person name="Bruemmer F."/>
            <person name="Labrenz M."/>
            <person name="Spormann A.M."/>
            <person name="Op Den Camp H."/>
            <person name="Overmann J."/>
            <person name="Amann R."/>
            <person name="Jetten M.S.M."/>
            <person name="Mascher T."/>
            <person name="Medema M.H."/>
            <person name="Devos D.P."/>
            <person name="Kaster A.-K."/>
            <person name="Ovreas L."/>
            <person name="Rohde M."/>
            <person name="Galperin M.Y."/>
            <person name="Jogler C."/>
        </authorList>
    </citation>
    <scope>NUCLEOTIDE SEQUENCE [LARGE SCALE GENOMIC DNA]</scope>
    <source>
        <strain evidence="4 5">Poly41</strain>
    </source>
</reference>
<comment type="similarity">
    <text evidence="3">Belongs to the glycosyl hydrolase 130 family.</text>
</comment>